<proteinExistence type="predicted"/>
<reference evidence="2" key="1">
    <citation type="journal article" date="2022" name="Mol. Ecol. Resour.">
        <title>The genomes of chicory, endive, great burdock and yacon provide insights into Asteraceae palaeo-polyploidization history and plant inulin production.</title>
        <authorList>
            <person name="Fan W."/>
            <person name="Wang S."/>
            <person name="Wang H."/>
            <person name="Wang A."/>
            <person name="Jiang F."/>
            <person name="Liu H."/>
            <person name="Zhao H."/>
            <person name="Xu D."/>
            <person name="Zhang Y."/>
        </authorList>
    </citation>
    <scope>NUCLEOTIDE SEQUENCE [LARGE SCALE GENOMIC DNA]</scope>
    <source>
        <strain evidence="2">cv. Niubang</strain>
    </source>
</reference>
<dbReference type="Proteomes" id="UP001055879">
    <property type="component" value="Linkage Group LG05"/>
</dbReference>
<evidence type="ECO:0000313" key="2">
    <source>
        <dbReference type="Proteomes" id="UP001055879"/>
    </source>
</evidence>
<dbReference type="EMBL" id="CM042051">
    <property type="protein sequence ID" value="KAI3729664.1"/>
    <property type="molecule type" value="Genomic_DNA"/>
</dbReference>
<reference evidence="1 2" key="2">
    <citation type="journal article" date="2022" name="Mol. Ecol. Resour.">
        <title>The genomes of chicory, endive, great burdock and yacon provide insights into Asteraceae paleo-polyploidization history and plant inulin production.</title>
        <authorList>
            <person name="Fan W."/>
            <person name="Wang S."/>
            <person name="Wang H."/>
            <person name="Wang A."/>
            <person name="Jiang F."/>
            <person name="Liu H."/>
            <person name="Zhao H."/>
            <person name="Xu D."/>
            <person name="Zhang Y."/>
        </authorList>
    </citation>
    <scope>NUCLEOTIDE SEQUENCE [LARGE SCALE GENOMIC DNA]</scope>
    <source>
        <strain evidence="2">cv. Niubang</strain>
    </source>
</reference>
<gene>
    <name evidence="1" type="ORF">L6452_18327</name>
</gene>
<organism evidence="1 2">
    <name type="scientific">Arctium lappa</name>
    <name type="common">Greater burdock</name>
    <name type="synonym">Lappa major</name>
    <dbReference type="NCBI Taxonomy" id="4217"/>
    <lineage>
        <taxon>Eukaryota</taxon>
        <taxon>Viridiplantae</taxon>
        <taxon>Streptophyta</taxon>
        <taxon>Embryophyta</taxon>
        <taxon>Tracheophyta</taxon>
        <taxon>Spermatophyta</taxon>
        <taxon>Magnoliopsida</taxon>
        <taxon>eudicotyledons</taxon>
        <taxon>Gunneridae</taxon>
        <taxon>Pentapetalae</taxon>
        <taxon>asterids</taxon>
        <taxon>campanulids</taxon>
        <taxon>Asterales</taxon>
        <taxon>Asteraceae</taxon>
        <taxon>Carduoideae</taxon>
        <taxon>Cardueae</taxon>
        <taxon>Arctiinae</taxon>
        <taxon>Arctium</taxon>
    </lineage>
</organism>
<name>A0ACB9C5U6_ARCLA</name>
<sequence>MQNMVEVAVTLRILQLLYKECASSKQKLSIAILSPYPAQIQCMQQKLENHYHNHKFFKVNVGCTYNYEGGRVDVVIISTVGVDHGDECIDLNTQNTNVYFTWARYCLWILGDEKVHLKERSIWGSLILDAKARGCFFQADEHKDLAKARFGAQRGSEFPMKWPEMSSISQYKSHANGCDDEICVENVNVSESLMLMKFYSLSSWAVNSMIFGCDGEAIGLPFELTEQEKDVVSFDKSSFILGRSGTGKTTVLTMKLFQNEQLHHLACEGFHDAVDQRNEEVNQDALHQLFVTFSPKLCHAVREQFDQWKRLTCGGSLSAESSSVSIDDIDKTMLFEDIPDHFIHLPHDAYPLIITFHKFLLMLDGTVGTSYFERFPCIRKHSTSRLVFLEQNMRSMDVTYEKFCSRYWPHFNEKMTKNLYPSMVYTEIMSVIKGGLTTGDQAPSDYGGILSRDDYVALCDGRTSILDAQKRQIIYAIFLQYEKKKTEKGDFDLADLVNDLHRRLEVEGYNGDPIDYVYIDEVQDLSMRQIALFKYVCTNVHEGFAFCGDTAQAIAKGIGFRFEDIRCLFFRMFLSGPEKGQISKIVQLSDNFRTHVGVLNLAQSVIDLLFHFFPLFVDHLSPETSRIHGDLPILLETDINNNALKTIFGMNGDGCQQFTGFGAEQVVLVRDERLKEKVVDIIGKKSLVLTIMESKGLEFQDVLLYDFFSTSSFSNEWRIIYEYMKEKGPPNLPSTELSSSFNMEKHNVLCSELKQLYVAITRTRQRLWICETMGFSQPIYDYWKKLSLVEVRSLNDSFADKMQIRSSEDDWKLRGVKLFCEKNYIMAEMCFLKAGDKNSARLAEAYHLRALADGHQASQLERKKLFKDAAKLFREIGKIELAAECFYEMEDFKSMMECVGSFCSKHEMRSFLTKKRCLAELILLEIKWGNFEEAVNVARLKPDPVVEADLLLIGGLHRESSLIILWHILSNSPLFQGADKPIAQKNELLAKAASIAKSDSAVFDQLRAIADSPPASKLESKKLFKDAAKLFREIGKNELAAQCFYKIEDYRTAGDIYESESMLEKAGNCFCLAKCYELAVEAYDKAGACAKCLLACSDGNLFEIGFQLIGRWGGCGDAELEFYHNAAYYYFDVKDSNSMMKCVRSFRSKDDMRLFLAKKHCLDELIFLEREWGNFVEAAKVASLKPDPVLQADLLRMGGLYRESSLIILWHVFSNSIIFQSAEKPLFTQKDEFLKKAVSIAKSDSDVFYQFVCKEAEILSKGKTQEDLLKNGLEFLYWYKNNTLSMSLERVKTTHEIEKIEKEVLDLLRSLFKSGNRLDELLLLEEVRGDFVGAAKIGIEDDHSLEAALRRLWYVFFGSLWSRGKRAWPLKDFNQKDNLLDGAKSYLEYHPDSEDSALVHTEIGVLSSLEINLSQMWRYLRKTPRERSLRIQFLISRRILDVHLHSCSEVYACIQTCNVNHGATNHLEGVFSQDIISVEGLIYFWSYWKGLILNLINWAQVGKGSKIYEDFIFNYFGVRRYDREDPNGFYVVLDAEAQWVKQMNPVMCKNGYFYITPAHRFPSVASRYWCSELLFVAEKMLNKLNTFHTYSTVKNFPIHQQTKILTGLFEVARSLQKCKLPNDWIRASRIVHRSFQLCVDKFLSNVFDIDWKNAQSKEMISLRGNETFLNMLEEAVNIKSKSGKDLTCGQLGTIAMIFLGSRIGVNDDIKRKVRACSSMNWRDLFDKLNGNGTKSGNLAIGLHNVLKEAFCGGWRVDGCMSTACFLYLMERLLILSFGFNGYVFTTRSSCVEWLANAHEDWSMGGSNGAMKNIHHSLASMVSEMLNSEDDLMEWLTRSKDSSSSSYAILVLRLTLLLSLICANSGQHYYHLLLDLLQRCHFVSFLPSGFHEALIKGLKEDHLVDALAVACKEIDNPLVVMSFTNDFSESLCQNAIFLEMTLSREMVIEVLYP</sequence>
<comment type="caution">
    <text evidence="1">The sequence shown here is derived from an EMBL/GenBank/DDBJ whole genome shotgun (WGS) entry which is preliminary data.</text>
</comment>
<evidence type="ECO:0000313" key="1">
    <source>
        <dbReference type="EMBL" id="KAI3729664.1"/>
    </source>
</evidence>
<keyword evidence="2" id="KW-1185">Reference proteome</keyword>
<accession>A0ACB9C5U6</accession>
<protein>
    <submittedName>
        <fullName evidence="1">Uncharacterized protein</fullName>
    </submittedName>
</protein>